<comment type="caution">
    <text evidence="2">The sequence shown here is derived from an EMBL/GenBank/DDBJ whole genome shotgun (WGS) entry which is preliminary data.</text>
</comment>
<proteinExistence type="predicted"/>
<reference evidence="2" key="1">
    <citation type="submission" date="2023-02" db="EMBL/GenBank/DDBJ databases">
        <title>Genome of toxic invasive species Heracleum sosnowskyi carries increased number of genes despite the absence of recent whole-genome duplications.</title>
        <authorList>
            <person name="Schelkunov M."/>
            <person name="Shtratnikova V."/>
            <person name="Makarenko M."/>
            <person name="Klepikova A."/>
            <person name="Omelchenko D."/>
            <person name="Novikova G."/>
            <person name="Obukhova E."/>
            <person name="Bogdanov V."/>
            <person name="Penin A."/>
            <person name="Logacheva M."/>
        </authorList>
    </citation>
    <scope>NUCLEOTIDE SEQUENCE</scope>
    <source>
        <strain evidence="2">Hsosn_3</strain>
        <tissue evidence="2">Leaf</tissue>
    </source>
</reference>
<evidence type="ECO:0000313" key="2">
    <source>
        <dbReference type="EMBL" id="KAK1362162.1"/>
    </source>
</evidence>
<reference evidence="2" key="2">
    <citation type="submission" date="2023-05" db="EMBL/GenBank/DDBJ databases">
        <authorList>
            <person name="Schelkunov M.I."/>
        </authorList>
    </citation>
    <scope>NUCLEOTIDE SEQUENCE</scope>
    <source>
        <strain evidence="2">Hsosn_3</strain>
        <tissue evidence="2">Leaf</tissue>
    </source>
</reference>
<evidence type="ECO:0000313" key="3">
    <source>
        <dbReference type="Proteomes" id="UP001237642"/>
    </source>
</evidence>
<keyword evidence="3" id="KW-1185">Reference proteome</keyword>
<dbReference type="EMBL" id="JAUIZM010000010">
    <property type="protein sequence ID" value="KAK1362162.1"/>
    <property type="molecule type" value="Genomic_DNA"/>
</dbReference>
<name>A0AAD8M7B4_9APIA</name>
<sequence>MRPMTIFAGTITGVAGAIYFQCRKYLEEAEIEKQMLLNIDQKMDRLLVEARELADKVGEVRKEVVYVGDVLRQVRDLLEEKSSCWHFPTRFSHLLLLQIQYNSVTMRPMTIFAGTITGVAGAIYFGCRKYLEEAEIEKQMLLNIDQKMDRLLVEARELCDKARELRKEVGYVGDLVIQVIDLLEKKDGD</sequence>
<keyword evidence="1" id="KW-0175">Coiled coil</keyword>
<protein>
    <submittedName>
        <fullName evidence="2">Uncharacterized protein</fullName>
    </submittedName>
</protein>
<feature type="coiled-coil region" evidence="1">
    <location>
        <begin position="36"/>
        <end position="63"/>
    </location>
</feature>
<dbReference type="Proteomes" id="UP001237642">
    <property type="component" value="Unassembled WGS sequence"/>
</dbReference>
<organism evidence="2 3">
    <name type="scientific">Heracleum sosnowskyi</name>
    <dbReference type="NCBI Taxonomy" id="360622"/>
    <lineage>
        <taxon>Eukaryota</taxon>
        <taxon>Viridiplantae</taxon>
        <taxon>Streptophyta</taxon>
        <taxon>Embryophyta</taxon>
        <taxon>Tracheophyta</taxon>
        <taxon>Spermatophyta</taxon>
        <taxon>Magnoliopsida</taxon>
        <taxon>eudicotyledons</taxon>
        <taxon>Gunneridae</taxon>
        <taxon>Pentapetalae</taxon>
        <taxon>asterids</taxon>
        <taxon>campanulids</taxon>
        <taxon>Apiales</taxon>
        <taxon>Apiaceae</taxon>
        <taxon>Apioideae</taxon>
        <taxon>apioid superclade</taxon>
        <taxon>Tordylieae</taxon>
        <taxon>Tordyliinae</taxon>
        <taxon>Heracleum</taxon>
    </lineage>
</organism>
<gene>
    <name evidence="2" type="ORF">POM88_046636</name>
</gene>
<accession>A0AAD8M7B4</accession>
<evidence type="ECO:0000256" key="1">
    <source>
        <dbReference type="SAM" id="Coils"/>
    </source>
</evidence>
<dbReference type="AlphaFoldDB" id="A0AAD8M7B4"/>